<feature type="binding site" evidence="7">
    <location>
        <position position="467"/>
    </location>
    <ligand>
        <name>chorismate</name>
        <dbReference type="ChEBI" id="CHEBI:29748"/>
    </ligand>
</feature>
<keyword evidence="6 7" id="KW-0028">Amino-acid biosynthesis</keyword>
<protein>
    <recommendedName>
        <fullName evidence="6">Anthranilate synthase component 1</fullName>
        <ecNumber evidence="6">4.1.3.27</ecNumber>
    </recommendedName>
</protein>
<evidence type="ECO:0000313" key="11">
    <source>
        <dbReference type="EMBL" id="RUO21397.1"/>
    </source>
</evidence>
<evidence type="ECO:0000313" key="12">
    <source>
        <dbReference type="Proteomes" id="UP000288212"/>
    </source>
</evidence>
<dbReference type="SUPFAM" id="SSF56322">
    <property type="entry name" value="ADC synthase"/>
    <property type="match status" value="1"/>
</dbReference>
<proteinExistence type="inferred from homology"/>
<evidence type="ECO:0000256" key="2">
    <source>
        <dbReference type="ARBA" id="ARBA00022723"/>
    </source>
</evidence>
<accession>A0A432VXK8</accession>
<keyword evidence="12" id="KW-1185">Reference proteome</keyword>
<dbReference type="UniPathway" id="UPA00035">
    <property type="reaction ID" value="UER00040"/>
</dbReference>
<evidence type="ECO:0000259" key="10">
    <source>
        <dbReference type="Pfam" id="PF04715"/>
    </source>
</evidence>
<dbReference type="InterPro" id="IPR015890">
    <property type="entry name" value="Chorismate_C"/>
</dbReference>
<keyword evidence="6 7" id="KW-0822">Tryptophan biosynthesis</keyword>
<dbReference type="OrthoDB" id="9803598at2"/>
<feature type="domain" description="Chorismate-utilising enzyme C-terminal" evidence="9">
    <location>
        <begin position="260"/>
        <end position="520"/>
    </location>
</feature>
<gene>
    <name evidence="11" type="ORF">CWE06_00570</name>
</gene>
<feature type="binding site" evidence="7">
    <location>
        <position position="487"/>
    </location>
    <ligand>
        <name>chorismate</name>
        <dbReference type="ChEBI" id="CHEBI:29748"/>
    </ligand>
</feature>
<evidence type="ECO:0000256" key="5">
    <source>
        <dbReference type="ARBA" id="ARBA00047683"/>
    </source>
</evidence>
<dbReference type="Proteomes" id="UP000288212">
    <property type="component" value="Unassembled WGS sequence"/>
</dbReference>
<keyword evidence="6" id="KW-0057">Aromatic amino acid biosynthesis</keyword>
<comment type="cofactor">
    <cofactor evidence="8">
        <name>Mg(2+)</name>
        <dbReference type="ChEBI" id="CHEBI:18420"/>
    </cofactor>
    <text evidence="8">Binds 1 Mg(2+) ion per subunit.</text>
</comment>
<dbReference type="PRINTS" id="PR00095">
    <property type="entry name" value="ANTSNTHASEI"/>
</dbReference>
<comment type="pathway">
    <text evidence="6">Amino-acid biosynthesis; L-tryptophan biosynthesis; L-tryptophan from chorismate: step 1/5.</text>
</comment>
<dbReference type="PANTHER" id="PTHR11236">
    <property type="entry name" value="AMINOBENZOATE/ANTHRANILATE SYNTHASE"/>
    <property type="match status" value="1"/>
</dbReference>
<comment type="catalytic activity">
    <reaction evidence="5 6">
        <text>chorismate + L-glutamine = anthranilate + pyruvate + L-glutamate + H(+)</text>
        <dbReference type="Rhea" id="RHEA:21732"/>
        <dbReference type="ChEBI" id="CHEBI:15361"/>
        <dbReference type="ChEBI" id="CHEBI:15378"/>
        <dbReference type="ChEBI" id="CHEBI:16567"/>
        <dbReference type="ChEBI" id="CHEBI:29748"/>
        <dbReference type="ChEBI" id="CHEBI:29985"/>
        <dbReference type="ChEBI" id="CHEBI:58359"/>
        <dbReference type="EC" id="4.1.3.27"/>
    </reaction>
</comment>
<dbReference type="AlphaFoldDB" id="A0A432VXK8"/>
<feature type="domain" description="Anthranilate synthase component I N-terminal" evidence="10">
    <location>
        <begin position="25"/>
        <end position="202"/>
    </location>
</feature>
<sequence length="539" mass="59401">MSGQQPEIPKLGDIFSVSLNTRYQADPVEVLRCLADSSREHILLESAEINSRTNLKSLLLVDPALRIVCRGHQVDISACSANGEILIPWLNETLSEQVPGIKTNTATDGHLRLTFPAAETQATEDERLKQPGNLTPLRVLQQQLNNLTDQPFAIFLAGVFAYDLLATFEQLPDVAEGNNDCPDYQFYLAETLVVIDHQAQSTDIIGVVPGGDQFSLRHQQVCQRIGELMARLQQPQRAPQPTKLPTQPVDFKNYFSQPDRPRYAEIVEDMKEHIRAGDIFQVVPAREFHLPCQGALASYAALKESNPSPYMFYVKTLDFELFGASPESALKFSAATRQVELYPIAGTRPRARAADGTILADQDSRIELALRQDTKEMSEHMMLVDLARNDLARIATVGSRYVADLLKVDRYSHVMHLVSRVVATLREDLDALDAYRACMNMGTLVGAPKVSAATLIRQAEQSRRGSYGGAVGYLTGQGDMDTCIVIRSAFVKNQKAIVQAGAGVVFDSNTEAEVNETEQKASAVIAAIVRANQLQEAMS</sequence>
<name>A0A432VXK8_9GAMM</name>
<feature type="binding site" evidence="8">
    <location>
        <position position="379"/>
    </location>
    <ligand>
        <name>Mg(2+)</name>
        <dbReference type="ChEBI" id="CHEBI:18420"/>
    </ligand>
</feature>
<evidence type="ECO:0000256" key="7">
    <source>
        <dbReference type="PIRSR" id="PIRSR001373-1"/>
    </source>
</evidence>
<dbReference type="Pfam" id="PF04715">
    <property type="entry name" value="Anth_synt_I_N"/>
    <property type="match status" value="1"/>
</dbReference>
<keyword evidence="2 8" id="KW-0479">Metal-binding</keyword>
<dbReference type="InterPro" id="IPR005801">
    <property type="entry name" value="ADC_synthase"/>
</dbReference>
<evidence type="ECO:0000256" key="8">
    <source>
        <dbReference type="PIRSR" id="PIRSR001373-2"/>
    </source>
</evidence>
<reference evidence="11 12" key="1">
    <citation type="journal article" date="2011" name="Front. Microbiol.">
        <title>Genomic signatures of strain selection and enhancement in Bacillus atrophaeus var. globigii, a historical biowarfare simulant.</title>
        <authorList>
            <person name="Gibbons H.S."/>
            <person name="Broomall S.M."/>
            <person name="McNew L.A."/>
            <person name="Daligault H."/>
            <person name="Chapman C."/>
            <person name="Bruce D."/>
            <person name="Karavis M."/>
            <person name="Krepps M."/>
            <person name="McGregor P.A."/>
            <person name="Hong C."/>
            <person name="Park K.H."/>
            <person name="Akmal A."/>
            <person name="Feldman A."/>
            <person name="Lin J.S."/>
            <person name="Chang W.E."/>
            <person name="Higgs B.W."/>
            <person name="Demirev P."/>
            <person name="Lindquist J."/>
            <person name="Liem A."/>
            <person name="Fochler E."/>
            <person name="Read T.D."/>
            <person name="Tapia R."/>
            <person name="Johnson S."/>
            <person name="Bishop-Lilly K.A."/>
            <person name="Detter C."/>
            <person name="Han C."/>
            <person name="Sozhamannan S."/>
            <person name="Rosenzweig C.N."/>
            <person name="Skowronski E.W."/>
        </authorList>
    </citation>
    <scope>NUCLEOTIDE SEQUENCE [LARGE SCALE GENOMIC DNA]</scope>
    <source>
        <strain evidence="11 12">AK5</strain>
    </source>
</reference>
<comment type="caution">
    <text evidence="11">The sequence shown here is derived from an EMBL/GenBank/DDBJ whole genome shotgun (WGS) entry which is preliminary data.</text>
</comment>
<keyword evidence="3 8" id="KW-0460">Magnesium</keyword>
<feature type="binding site" evidence="7">
    <location>
        <begin position="309"/>
        <end position="311"/>
    </location>
    <ligand>
        <name>L-tryptophan</name>
        <dbReference type="ChEBI" id="CHEBI:57912"/>
    </ligand>
</feature>
<feature type="binding site" evidence="7">
    <location>
        <position position="46"/>
    </location>
    <ligand>
        <name>L-tryptophan</name>
        <dbReference type="ChEBI" id="CHEBI:57912"/>
    </ligand>
</feature>
<evidence type="ECO:0000256" key="6">
    <source>
        <dbReference type="PIRNR" id="PIRNR001373"/>
    </source>
</evidence>
<dbReference type="GO" id="GO:0046872">
    <property type="term" value="F:metal ion binding"/>
    <property type="evidence" value="ECO:0007669"/>
    <property type="project" value="UniProtKB-KW"/>
</dbReference>
<feature type="binding site" evidence="7">
    <location>
        <begin position="501"/>
        <end position="503"/>
    </location>
    <ligand>
        <name>chorismate</name>
        <dbReference type="ChEBI" id="CHEBI:29748"/>
    </ligand>
</feature>
<dbReference type="GO" id="GO:0000162">
    <property type="term" value="P:L-tryptophan biosynthetic process"/>
    <property type="evidence" value="ECO:0007669"/>
    <property type="project" value="UniProtKB-UniPathway"/>
</dbReference>
<organism evidence="11 12">
    <name type="scientific">Aliidiomarina haloalkalitolerans</name>
    <dbReference type="NCBI Taxonomy" id="859059"/>
    <lineage>
        <taxon>Bacteria</taxon>
        <taxon>Pseudomonadati</taxon>
        <taxon>Pseudomonadota</taxon>
        <taxon>Gammaproteobacteria</taxon>
        <taxon>Alteromonadales</taxon>
        <taxon>Idiomarinaceae</taxon>
        <taxon>Aliidiomarina</taxon>
    </lineage>
</organism>
<dbReference type="PANTHER" id="PTHR11236:SF49">
    <property type="entry name" value="ANTHRANILATE SYNTHASE COMPONENT 1"/>
    <property type="match status" value="1"/>
</dbReference>
<dbReference type="Gene3D" id="3.60.120.10">
    <property type="entry name" value="Anthranilate synthase"/>
    <property type="match status" value="1"/>
</dbReference>
<dbReference type="InterPro" id="IPR006805">
    <property type="entry name" value="Anth_synth_I_N"/>
</dbReference>
<keyword evidence="4 6" id="KW-0456">Lyase</keyword>
<feature type="binding site" evidence="7">
    <location>
        <begin position="346"/>
        <end position="347"/>
    </location>
    <ligand>
        <name>chorismate</name>
        <dbReference type="ChEBI" id="CHEBI:29748"/>
    </ligand>
</feature>
<evidence type="ECO:0000256" key="4">
    <source>
        <dbReference type="ARBA" id="ARBA00023239"/>
    </source>
</evidence>
<dbReference type="NCBIfam" id="TIGR00565">
    <property type="entry name" value="trpE_proteo"/>
    <property type="match status" value="1"/>
</dbReference>
<dbReference type="Pfam" id="PF00425">
    <property type="entry name" value="Chorismate_bind"/>
    <property type="match status" value="1"/>
</dbReference>
<feature type="binding site" evidence="8">
    <location>
        <position position="516"/>
    </location>
    <ligand>
        <name>Mg(2+)</name>
        <dbReference type="ChEBI" id="CHEBI:18420"/>
    </ligand>
</feature>
<dbReference type="EMBL" id="PIPI01000001">
    <property type="protein sequence ID" value="RUO21397.1"/>
    <property type="molecule type" value="Genomic_DNA"/>
</dbReference>
<dbReference type="PIRSF" id="PIRSF001373">
    <property type="entry name" value="TrpE"/>
    <property type="match status" value="1"/>
</dbReference>
<dbReference type="InterPro" id="IPR019999">
    <property type="entry name" value="Anth_synth_I-like"/>
</dbReference>
<dbReference type="RefSeq" id="WP_126790373.1">
    <property type="nucleotide sequence ID" value="NZ_PIPI01000001.1"/>
</dbReference>
<evidence type="ECO:0000256" key="1">
    <source>
        <dbReference type="ARBA" id="ARBA00009562"/>
    </source>
</evidence>
<dbReference type="GO" id="GO:0004049">
    <property type="term" value="F:anthranilate synthase activity"/>
    <property type="evidence" value="ECO:0007669"/>
    <property type="project" value="UniProtKB-EC"/>
</dbReference>
<dbReference type="NCBIfam" id="NF010079">
    <property type="entry name" value="PRK13564.1"/>
    <property type="match status" value="1"/>
</dbReference>
<evidence type="ECO:0000259" key="9">
    <source>
        <dbReference type="Pfam" id="PF00425"/>
    </source>
</evidence>
<comment type="similarity">
    <text evidence="1 6">Belongs to the anthranilate synthase component I family.</text>
</comment>
<dbReference type="EC" id="4.1.3.27" evidence="6"/>
<evidence type="ECO:0000256" key="3">
    <source>
        <dbReference type="ARBA" id="ARBA00022842"/>
    </source>
</evidence>
<dbReference type="InterPro" id="IPR005257">
    <property type="entry name" value="Anth_synth_I_TrpE"/>
</dbReference>